<dbReference type="Pfam" id="PF00512">
    <property type="entry name" value="HisKA"/>
    <property type="match status" value="1"/>
</dbReference>
<keyword evidence="4" id="KW-1003">Cell membrane</keyword>
<dbReference type="PANTHER" id="PTHR45528:SF1">
    <property type="entry name" value="SENSOR HISTIDINE KINASE CPXA"/>
    <property type="match status" value="1"/>
</dbReference>
<dbReference type="Gene3D" id="1.10.287.130">
    <property type="match status" value="1"/>
</dbReference>
<keyword evidence="5" id="KW-0597">Phosphoprotein</keyword>
<feature type="domain" description="HAMP" evidence="16">
    <location>
        <begin position="168"/>
        <end position="204"/>
    </location>
</feature>
<evidence type="ECO:0000256" key="5">
    <source>
        <dbReference type="ARBA" id="ARBA00022553"/>
    </source>
</evidence>
<feature type="domain" description="Histidine kinase" evidence="15">
    <location>
        <begin position="219"/>
        <end position="417"/>
    </location>
</feature>
<keyword evidence="11 14" id="KW-1133">Transmembrane helix</keyword>
<evidence type="ECO:0000256" key="12">
    <source>
        <dbReference type="ARBA" id="ARBA00023012"/>
    </source>
</evidence>
<dbReference type="AlphaFoldDB" id="A0A174GIF2"/>
<evidence type="ECO:0000256" key="13">
    <source>
        <dbReference type="ARBA" id="ARBA00023136"/>
    </source>
</evidence>
<evidence type="ECO:0000256" key="4">
    <source>
        <dbReference type="ARBA" id="ARBA00022475"/>
    </source>
</evidence>
<evidence type="ECO:0000313" key="17">
    <source>
        <dbReference type="EMBL" id="CUO62382.1"/>
    </source>
</evidence>
<dbReference type="SUPFAM" id="SSF55874">
    <property type="entry name" value="ATPase domain of HSP90 chaperone/DNA topoisomerase II/histidine kinase"/>
    <property type="match status" value="1"/>
</dbReference>
<dbReference type="CDD" id="cd00082">
    <property type="entry name" value="HisKA"/>
    <property type="match status" value="1"/>
</dbReference>
<dbReference type="EC" id="2.7.13.3" evidence="3"/>
<dbReference type="Pfam" id="PF00672">
    <property type="entry name" value="HAMP"/>
    <property type="match status" value="1"/>
</dbReference>
<dbReference type="PANTHER" id="PTHR45528">
    <property type="entry name" value="SENSOR HISTIDINE KINASE CPXA"/>
    <property type="match status" value="1"/>
</dbReference>
<name>A0A174GIF2_9FIRM</name>
<dbReference type="GO" id="GO:0005886">
    <property type="term" value="C:plasma membrane"/>
    <property type="evidence" value="ECO:0007669"/>
    <property type="project" value="UniProtKB-SubCell"/>
</dbReference>
<evidence type="ECO:0000259" key="16">
    <source>
        <dbReference type="PROSITE" id="PS50885"/>
    </source>
</evidence>
<dbReference type="InterPro" id="IPR036890">
    <property type="entry name" value="HATPase_C_sf"/>
</dbReference>
<comment type="catalytic activity">
    <reaction evidence="1">
        <text>ATP + protein L-histidine = ADP + protein N-phospho-L-histidine.</text>
        <dbReference type="EC" id="2.7.13.3"/>
    </reaction>
</comment>
<evidence type="ECO:0000256" key="10">
    <source>
        <dbReference type="ARBA" id="ARBA00022840"/>
    </source>
</evidence>
<comment type="subcellular location">
    <subcellularLocation>
        <location evidence="2">Cell membrane</location>
        <topology evidence="2">Multi-pass membrane protein</topology>
    </subcellularLocation>
</comment>
<evidence type="ECO:0000256" key="3">
    <source>
        <dbReference type="ARBA" id="ARBA00012438"/>
    </source>
</evidence>
<evidence type="ECO:0000256" key="2">
    <source>
        <dbReference type="ARBA" id="ARBA00004651"/>
    </source>
</evidence>
<evidence type="ECO:0000256" key="7">
    <source>
        <dbReference type="ARBA" id="ARBA00022692"/>
    </source>
</evidence>
<dbReference type="PROSITE" id="PS50885">
    <property type="entry name" value="HAMP"/>
    <property type="match status" value="1"/>
</dbReference>
<dbReference type="InterPro" id="IPR005467">
    <property type="entry name" value="His_kinase_dom"/>
</dbReference>
<keyword evidence="9 17" id="KW-0418">Kinase</keyword>
<dbReference type="GO" id="GO:0000155">
    <property type="term" value="F:phosphorelay sensor kinase activity"/>
    <property type="evidence" value="ECO:0007669"/>
    <property type="project" value="InterPro"/>
</dbReference>
<sequence length="425" mass="49012">MQGLLAGLLVLSVTYFGGKGLLQRFFFRTGYVYAEETERAEELQEYVTQNKLSASDYKMLKKWGTERNIDDFTISRGKWLLFDISYNGKIMYGSREIPNLTWRMYHRISFKDGTADVYIYEGTADKYFNILMVFSVVLGVAACIGIVVSGMYENVKYIQCLMKEVNIISRGNLQGNVTVQGTDEIAQLASGLEHMRQTLVKKEQIEYDLKSAQEKLVLGMSHDLRTPLTGLMAYLEILKKQQKEGAVTQEYINKAFDRVLQIRDLSEQMFEYFFVNSRHHIELEPAEDIMCAFGDYLSELCALLEYEGFKVNTDRLEWRQISVCINTDFIGRIMNNIISNIEKYGKHENEVCIQLCYGNEEVGISIQNSITRFDSEHQKTGIGLQNISIMMEQMDGRMEVNADDLTYCIVLYFPEKKAYHKISKV</sequence>
<keyword evidence="13 14" id="KW-0472">Membrane</keyword>
<gene>
    <name evidence="17" type="ORF">ERS852476_03439</name>
</gene>
<dbReference type="InterPro" id="IPR003660">
    <property type="entry name" value="HAMP_dom"/>
</dbReference>
<reference evidence="17 18" key="1">
    <citation type="submission" date="2015-09" db="EMBL/GenBank/DDBJ databases">
        <authorList>
            <consortium name="Pathogen Informatics"/>
        </authorList>
    </citation>
    <scope>NUCLEOTIDE SEQUENCE [LARGE SCALE GENOMIC DNA]</scope>
    <source>
        <strain evidence="17 18">2789STDY5834861</strain>
    </source>
</reference>
<keyword evidence="8" id="KW-0547">Nucleotide-binding</keyword>
<organism evidence="17 18">
    <name type="scientific">Blautia obeum</name>
    <dbReference type="NCBI Taxonomy" id="40520"/>
    <lineage>
        <taxon>Bacteria</taxon>
        <taxon>Bacillati</taxon>
        <taxon>Bacillota</taxon>
        <taxon>Clostridia</taxon>
        <taxon>Lachnospirales</taxon>
        <taxon>Lachnospiraceae</taxon>
        <taxon>Blautia</taxon>
    </lineage>
</organism>
<dbReference type="Gene3D" id="6.10.340.10">
    <property type="match status" value="1"/>
</dbReference>
<dbReference type="InterPro" id="IPR050398">
    <property type="entry name" value="HssS/ArlS-like"/>
</dbReference>
<evidence type="ECO:0000256" key="6">
    <source>
        <dbReference type="ARBA" id="ARBA00022679"/>
    </source>
</evidence>
<dbReference type="InterPro" id="IPR003661">
    <property type="entry name" value="HisK_dim/P_dom"/>
</dbReference>
<keyword evidence="10" id="KW-0067">ATP-binding</keyword>
<evidence type="ECO:0000256" key="9">
    <source>
        <dbReference type="ARBA" id="ARBA00022777"/>
    </source>
</evidence>
<evidence type="ECO:0000256" key="8">
    <source>
        <dbReference type="ARBA" id="ARBA00022741"/>
    </source>
</evidence>
<dbReference type="EMBL" id="CYZP01000045">
    <property type="protein sequence ID" value="CUO62382.1"/>
    <property type="molecule type" value="Genomic_DNA"/>
</dbReference>
<accession>A0A174GIF2</accession>
<evidence type="ECO:0000256" key="14">
    <source>
        <dbReference type="SAM" id="Phobius"/>
    </source>
</evidence>
<evidence type="ECO:0000256" key="11">
    <source>
        <dbReference type="ARBA" id="ARBA00022989"/>
    </source>
</evidence>
<feature type="transmembrane region" description="Helical" evidence="14">
    <location>
        <begin position="127"/>
        <end position="152"/>
    </location>
</feature>
<dbReference type="CDD" id="cd06225">
    <property type="entry name" value="HAMP"/>
    <property type="match status" value="1"/>
</dbReference>
<dbReference type="InterPro" id="IPR036097">
    <property type="entry name" value="HisK_dim/P_sf"/>
</dbReference>
<dbReference type="SMART" id="SM00388">
    <property type="entry name" value="HisKA"/>
    <property type="match status" value="1"/>
</dbReference>
<dbReference type="Gene3D" id="3.30.565.10">
    <property type="entry name" value="Histidine kinase-like ATPase, C-terminal domain"/>
    <property type="match status" value="1"/>
</dbReference>
<keyword evidence="6" id="KW-0808">Transferase</keyword>
<evidence type="ECO:0000313" key="18">
    <source>
        <dbReference type="Proteomes" id="UP000095645"/>
    </source>
</evidence>
<dbReference type="GO" id="GO:0005524">
    <property type="term" value="F:ATP binding"/>
    <property type="evidence" value="ECO:0007669"/>
    <property type="project" value="UniProtKB-KW"/>
</dbReference>
<evidence type="ECO:0000259" key="15">
    <source>
        <dbReference type="PROSITE" id="PS50109"/>
    </source>
</evidence>
<evidence type="ECO:0000256" key="1">
    <source>
        <dbReference type="ARBA" id="ARBA00000085"/>
    </source>
</evidence>
<keyword evidence="12" id="KW-0902">Two-component regulatory system</keyword>
<dbReference type="SUPFAM" id="SSF47384">
    <property type="entry name" value="Homodimeric domain of signal transducing histidine kinase"/>
    <property type="match status" value="1"/>
</dbReference>
<keyword evidence="7 14" id="KW-0812">Transmembrane</keyword>
<dbReference type="PROSITE" id="PS50109">
    <property type="entry name" value="HIS_KIN"/>
    <property type="match status" value="1"/>
</dbReference>
<proteinExistence type="predicted"/>
<dbReference type="Proteomes" id="UP000095645">
    <property type="component" value="Unassembled WGS sequence"/>
</dbReference>
<protein>
    <recommendedName>
        <fullName evidence="3">histidine kinase</fullName>
        <ecNumber evidence="3">2.7.13.3</ecNumber>
    </recommendedName>
</protein>
<dbReference type="SUPFAM" id="SSF158472">
    <property type="entry name" value="HAMP domain-like"/>
    <property type="match status" value="1"/>
</dbReference>